<protein>
    <recommendedName>
        <fullName evidence="7">L-seryl-tRNA(Sec) kinase</fullName>
    </recommendedName>
</protein>
<dbReference type="GO" id="GO:0000049">
    <property type="term" value="F:tRNA binding"/>
    <property type="evidence" value="ECO:0007669"/>
    <property type="project" value="TreeGrafter"/>
</dbReference>
<dbReference type="AlphaFoldDB" id="A0A6A3NPX2"/>
<dbReference type="Proteomes" id="UP000435112">
    <property type="component" value="Unassembled WGS sequence"/>
</dbReference>
<accession>A0A6A3NPX2</accession>
<dbReference type="EMBL" id="QXFT01000072">
    <property type="protein sequence ID" value="KAE9356421.1"/>
    <property type="molecule type" value="Genomic_DNA"/>
</dbReference>
<organism evidence="1 6">
    <name type="scientific">Phytophthora rubi</name>
    <dbReference type="NCBI Taxonomy" id="129364"/>
    <lineage>
        <taxon>Eukaryota</taxon>
        <taxon>Sar</taxon>
        <taxon>Stramenopiles</taxon>
        <taxon>Oomycota</taxon>
        <taxon>Peronosporomycetes</taxon>
        <taxon>Peronosporales</taxon>
        <taxon>Peronosporaceae</taxon>
        <taxon>Phytophthora</taxon>
    </lineage>
</organism>
<dbReference type="InterPro" id="IPR052648">
    <property type="entry name" value="Ser-tRNA(Sec)_kinase"/>
</dbReference>
<dbReference type="Pfam" id="PF13671">
    <property type="entry name" value="AAA_33"/>
    <property type="match status" value="1"/>
</dbReference>
<dbReference type="SUPFAM" id="SSF52540">
    <property type="entry name" value="P-loop containing nucleoside triphosphate hydrolases"/>
    <property type="match status" value="1"/>
</dbReference>
<evidence type="ECO:0000313" key="3">
    <source>
        <dbReference type="EMBL" id="KAE9356421.1"/>
    </source>
</evidence>
<dbReference type="PANTHER" id="PTHR20873">
    <property type="entry name" value="L-SERYL-TRNA(SEC) KINASE"/>
    <property type="match status" value="1"/>
</dbReference>
<name>A0A6A3NPX2_9STRA</name>
<dbReference type="PANTHER" id="PTHR20873:SF0">
    <property type="entry name" value="L-SERYL-TRNA(SEC) KINASE"/>
    <property type="match status" value="1"/>
</dbReference>
<gene>
    <name evidence="2" type="ORF">PR001_g1647</name>
    <name evidence="1" type="ORF">PR002_g2227</name>
    <name evidence="3" type="ORF">PR003_g2317</name>
</gene>
<evidence type="ECO:0000313" key="6">
    <source>
        <dbReference type="Proteomes" id="UP000435112"/>
    </source>
</evidence>
<dbReference type="Proteomes" id="UP000434957">
    <property type="component" value="Unassembled WGS sequence"/>
</dbReference>
<comment type="caution">
    <text evidence="1">The sequence shown here is derived from an EMBL/GenBank/DDBJ whole genome shotgun (WGS) entry which is preliminary data.</text>
</comment>
<evidence type="ECO:0000313" key="5">
    <source>
        <dbReference type="Proteomes" id="UP000434957"/>
    </source>
</evidence>
<dbReference type="InterPro" id="IPR027417">
    <property type="entry name" value="P-loop_NTPase"/>
</dbReference>
<sequence length="316" mass="35769">MAASSFDSILVLVCGLPAAGKTTLVKQLVDNGNNESRLYERISFDDLYDQMAAADEDCKPSEFDPDKWKASQQAMVLHVTTRLEQQSASIRENGTTQQLVLLVDDNFQYRSLRKRFFHLAVQLNCGFAVLYVNVGADICRERNKARGMNRNEDVRVPDEVFQRMAEVFEAPNGDQNPWDVSTRELHDTSTGNGLDIEGSMNTLIKLAECELKRRRCLQFERLNEEAQQCRDRLATQQNVLHLVDLGLRQWVSAKLHDETALPSGMTKAHLASQLNQRRKKILALMKGSPSDIADLLDDKSIEEVVVSLVERFGQQE</sequence>
<evidence type="ECO:0000313" key="1">
    <source>
        <dbReference type="EMBL" id="KAE9045429.1"/>
    </source>
</evidence>
<evidence type="ECO:0000313" key="4">
    <source>
        <dbReference type="Proteomes" id="UP000429607"/>
    </source>
</evidence>
<dbReference type="OrthoDB" id="9972657at2759"/>
<evidence type="ECO:0000313" key="2">
    <source>
        <dbReference type="EMBL" id="KAE9051235.1"/>
    </source>
</evidence>
<dbReference type="GO" id="GO:0016301">
    <property type="term" value="F:kinase activity"/>
    <property type="evidence" value="ECO:0007669"/>
    <property type="project" value="TreeGrafter"/>
</dbReference>
<evidence type="ECO:0008006" key="7">
    <source>
        <dbReference type="Google" id="ProtNLM"/>
    </source>
</evidence>
<dbReference type="Gene3D" id="3.40.50.300">
    <property type="entry name" value="P-loop containing nucleotide triphosphate hydrolases"/>
    <property type="match status" value="1"/>
</dbReference>
<dbReference type="EMBL" id="QXFU01000073">
    <property type="protein sequence ID" value="KAE9045429.1"/>
    <property type="molecule type" value="Genomic_DNA"/>
</dbReference>
<dbReference type="Proteomes" id="UP000429607">
    <property type="component" value="Unassembled WGS sequence"/>
</dbReference>
<dbReference type="EMBL" id="QXFV01000052">
    <property type="protein sequence ID" value="KAE9051235.1"/>
    <property type="molecule type" value="Genomic_DNA"/>
</dbReference>
<keyword evidence="5" id="KW-1185">Reference proteome</keyword>
<proteinExistence type="predicted"/>
<reference evidence="4 6" key="1">
    <citation type="submission" date="2018-09" db="EMBL/GenBank/DDBJ databases">
        <title>Genomic investigation of the strawberry pathogen Phytophthora fragariae indicates pathogenicity is determined by transcriptional variation in three key races.</title>
        <authorList>
            <person name="Adams T.M."/>
            <person name="Armitage A.D."/>
            <person name="Sobczyk M.K."/>
            <person name="Bates H.J."/>
            <person name="Dunwell J.M."/>
            <person name="Nellist C.F."/>
            <person name="Harrison R.J."/>
        </authorList>
    </citation>
    <scope>NUCLEOTIDE SEQUENCE [LARGE SCALE GENOMIC DNA]</scope>
    <source>
        <strain evidence="2 4">SCRP249</strain>
        <strain evidence="1 6">SCRP324</strain>
        <strain evidence="3 5">SCRP333</strain>
    </source>
</reference>